<gene>
    <name evidence="2" type="ORF">TH25_23455</name>
</gene>
<dbReference type="Gene3D" id="2.30.110.10">
    <property type="entry name" value="Electron Transport, Fmn-binding Protein, Chain A"/>
    <property type="match status" value="1"/>
</dbReference>
<dbReference type="InterPro" id="IPR055343">
    <property type="entry name" value="CREG_beta-barrel"/>
</dbReference>
<dbReference type="Pfam" id="PF13883">
    <property type="entry name" value="CREG_beta-barrel"/>
    <property type="match status" value="1"/>
</dbReference>
<name>A0A367WKG3_9PROT</name>
<dbReference type="PANTHER" id="PTHR13343:SF17">
    <property type="entry name" value="CELLULAR REPRESSOR OF E1A-STIMULATED GENES, ISOFORM A"/>
    <property type="match status" value="1"/>
</dbReference>
<dbReference type="PANTHER" id="PTHR13343">
    <property type="entry name" value="CREG1 PROTEIN"/>
    <property type="match status" value="1"/>
</dbReference>
<comment type="caution">
    <text evidence="2">The sequence shown here is derived from an EMBL/GenBank/DDBJ whole genome shotgun (WGS) entry which is preliminary data.</text>
</comment>
<dbReference type="InterPro" id="IPR037119">
    <property type="entry name" value="Haem_oxidase_HugZ-like_sf"/>
</dbReference>
<evidence type="ECO:0000313" key="2">
    <source>
        <dbReference type="EMBL" id="RCK41945.1"/>
    </source>
</evidence>
<protein>
    <recommendedName>
        <fullName evidence="1">CREG-like beta-barrel domain-containing protein</fullName>
    </recommendedName>
</protein>
<organism evidence="2 3">
    <name type="scientific">Thalassospira profundimaris</name>
    <dbReference type="NCBI Taxonomy" id="502049"/>
    <lineage>
        <taxon>Bacteria</taxon>
        <taxon>Pseudomonadati</taxon>
        <taxon>Pseudomonadota</taxon>
        <taxon>Alphaproteobacteria</taxon>
        <taxon>Rhodospirillales</taxon>
        <taxon>Thalassospiraceae</taxon>
        <taxon>Thalassospira</taxon>
    </lineage>
</organism>
<accession>A0A367WKG3</accession>
<dbReference type="AlphaFoldDB" id="A0A367WKG3"/>
<evidence type="ECO:0000259" key="1">
    <source>
        <dbReference type="Pfam" id="PF13883"/>
    </source>
</evidence>
<feature type="domain" description="CREG-like beta-barrel" evidence="1">
    <location>
        <begin position="10"/>
        <end position="164"/>
    </location>
</feature>
<dbReference type="Proteomes" id="UP000252517">
    <property type="component" value="Unassembled WGS sequence"/>
</dbReference>
<proteinExistence type="predicted"/>
<dbReference type="InterPro" id="IPR012349">
    <property type="entry name" value="Split_barrel_FMN-bd"/>
</dbReference>
<evidence type="ECO:0000313" key="3">
    <source>
        <dbReference type="Proteomes" id="UP000252517"/>
    </source>
</evidence>
<dbReference type="Gene3D" id="3.20.180.10">
    <property type="entry name" value="PNP-oxidase-like"/>
    <property type="match status" value="1"/>
</dbReference>
<dbReference type="EMBL" id="JPWH01000032">
    <property type="protein sequence ID" value="RCK41945.1"/>
    <property type="molecule type" value="Genomic_DNA"/>
</dbReference>
<dbReference type="OrthoDB" id="9814594at2"/>
<dbReference type="SUPFAM" id="SSF50475">
    <property type="entry name" value="FMN-binding split barrel"/>
    <property type="match status" value="1"/>
</dbReference>
<dbReference type="RefSeq" id="WP_114090511.1">
    <property type="nucleotide sequence ID" value="NZ_JPWH01000032.1"/>
</dbReference>
<dbReference type="GO" id="GO:0005737">
    <property type="term" value="C:cytoplasm"/>
    <property type="evidence" value="ECO:0007669"/>
    <property type="project" value="UniProtKB-ARBA"/>
</dbReference>
<reference evidence="2 3" key="1">
    <citation type="submission" date="2014-07" db="EMBL/GenBank/DDBJ databases">
        <title>Draft genome sequence of Thalassospira profundimaris S25-3-2.</title>
        <authorList>
            <person name="Lai Q."/>
            <person name="Shao Z."/>
        </authorList>
    </citation>
    <scope>NUCLEOTIDE SEQUENCE [LARGE SCALE GENOMIC DNA]</scope>
    <source>
        <strain evidence="2 3">S25-3-2</strain>
    </source>
</reference>
<sequence>MEQDPVAPANDAASLRRLMRRAPEATLATLAHDHSQVANGWPVTSMVQPVIDMDGTPVMLISELADHTRHIQNNPRVSLLFRPFSSWDTRDEASETGRDKPVTDTQRLTVFGTARKMEDHRIKRRYLAIQPAAALYAGFADFAFYRIDIEAAYWVGGFGKQRRLRGDQLRCPVADSLIANHDTLIDMLQGKQPELTGQIVPLHGPENCDCETNWKPVTIDCDGAHFACNDTILRIEFPHTIFSVEDAQNILVKMGQKKNEIQT</sequence>